<dbReference type="GO" id="GO:0003700">
    <property type="term" value="F:DNA-binding transcription factor activity"/>
    <property type="evidence" value="ECO:0007669"/>
    <property type="project" value="InterPro"/>
</dbReference>
<keyword evidence="4" id="KW-0804">Transcription</keyword>
<dbReference type="Gene3D" id="1.10.10.10">
    <property type="entry name" value="Winged helix-like DNA-binding domain superfamily/Winged helix DNA-binding domain"/>
    <property type="match status" value="1"/>
</dbReference>
<dbReference type="SUPFAM" id="SSF46785">
    <property type="entry name" value="Winged helix' DNA-binding domain"/>
    <property type="match status" value="1"/>
</dbReference>
<proteinExistence type="inferred from homology"/>
<evidence type="ECO:0000256" key="3">
    <source>
        <dbReference type="ARBA" id="ARBA00023125"/>
    </source>
</evidence>
<evidence type="ECO:0000256" key="4">
    <source>
        <dbReference type="ARBA" id="ARBA00023163"/>
    </source>
</evidence>
<evidence type="ECO:0000259" key="5">
    <source>
        <dbReference type="PROSITE" id="PS50931"/>
    </source>
</evidence>
<keyword evidence="3" id="KW-0238">DNA-binding</keyword>
<dbReference type="InterPro" id="IPR000847">
    <property type="entry name" value="LysR_HTH_N"/>
</dbReference>
<feature type="domain" description="HTH lysR-type" evidence="5">
    <location>
        <begin position="1"/>
        <end position="58"/>
    </location>
</feature>
<dbReference type="PANTHER" id="PTHR30126:SF2">
    <property type="entry name" value="HTH-TYPE TRANSCRIPTIONAL REGULATOR YJIE"/>
    <property type="match status" value="1"/>
</dbReference>
<gene>
    <name evidence="6" type="ORF">J5Y06_00860</name>
</gene>
<keyword evidence="2" id="KW-0805">Transcription regulation</keyword>
<comment type="similarity">
    <text evidence="1">Belongs to the LysR transcriptional regulatory family.</text>
</comment>
<dbReference type="PRINTS" id="PR00039">
    <property type="entry name" value="HTHLYSR"/>
</dbReference>
<dbReference type="Pfam" id="PF00126">
    <property type="entry name" value="HTH_1"/>
    <property type="match status" value="1"/>
</dbReference>
<evidence type="ECO:0000256" key="2">
    <source>
        <dbReference type="ARBA" id="ARBA00023015"/>
    </source>
</evidence>
<organism evidence="6 7">
    <name type="scientific">Tianweitania sediminis</name>
    <dbReference type="NCBI Taxonomy" id="1502156"/>
    <lineage>
        <taxon>Bacteria</taxon>
        <taxon>Pseudomonadati</taxon>
        <taxon>Pseudomonadota</taxon>
        <taxon>Alphaproteobacteria</taxon>
        <taxon>Hyphomicrobiales</taxon>
        <taxon>Phyllobacteriaceae</taxon>
        <taxon>Tianweitania</taxon>
    </lineage>
</organism>
<keyword evidence="7" id="KW-1185">Reference proteome</keyword>
<comment type="caution">
    <text evidence="6">The sequence shown here is derived from an EMBL/GenBank/DDBJ whole genome shotgun (WGS) entry which is preliminary data.</text>
</comment>
<sequence length="306" mass="34039">MEIKWLEDFVTLAETSSFSRAAEIRNVTQPAFSRRIKQLETWMGAPLISRATMPAELTPAGRNFLPLAQDAIRMFYTARETLRPPAEQGLVRFAALHTLTVTFFPVWLQKIQRTSRRFGTSFIADRGGIEANLAALIDGEADFFLTYASREVPFHLDRKRFAHLVIGSDRLIPVAAPALHVNQSVALAENIMDQPDAAERLLPYLGYGFSSFFGVALGNLFSRRTPFKRQTIHESTISAGLKELALTGAGVCWLPQSLVENDLRKKALVACSADPGWTLDLEIRLYRSSENKRSGVLEALWQAAGG</sequence>
<dbReference type="EMBL" id="JAGIYY010000001">
    <property type="protein sequence ID" value="MBP0437200.1"/>
    <property type="molecule type" value="Genomic_DNA"/>
</dbReference>
<dbReference type="PANTHER" id="PTHR30126">
    <property type="entry name" value="HTH-TYPE TRANSCRIPTIONAL REGULATOR"/>
    <property type="match status" value="1"/>
</dbReference>
<dbReference type="InterPro" id="IPR036390">
    <property type="entry name" value="WH_DNA-bd_sf"/>
</dbReference>
<name>A0A8J7QZ95_9HYPH</name>
<dbReference type="Pfam" id="PF03466">
    <property type="entry name" value="LysR_substrate"/>
    <property type="match status" value="1"/>
</dbReference>
<evidence type="ECO:0000313" key="7">
    <source>
        <dbReference type="Proteomes" id="UP000666240"/>
    </source>
</evidence>
<dbReference type="GO" id="GO:0000976">
    <property type="term" value="F:transcription cis-regulatory region binding"/>
    <property type="evidence" value="ECO:0007669"/>
    <property type="project" value="TreeGrafter"/>
</dbReference>
<dbReference type="PROSITE" id="PS50931">
    <property type="entry name" value="HTH_LYSR"/>
    <property type="match status" value="1"/>
</dbReference>
<dbReference type="AlphaFoldDB" id="A0A8J7QZ95"/>
<reference evidence="6" key="1">
    <citation type="submission" date="2021-03" db="EMBL/GenBank/DDBJ databases">
        <title>Genome sequencing and assembly of Tianweitania sediminis.</title>
        <authorList>
            <person name="Chhetri G."/>
        </authorList>
    </citation>
    <scope>NUCLEOTIDE SEQUENCE</scope>
    <source>
        <strain evidence="6">Z8</strain>
    </source>
</reference>
<dbReference type="InterPro" id="IPR005119">
    <property type="entry name" value="LysR_subst-bd"/>
</dbReference>
<dbReference type="SUPFAM" id="SSF53850">
    <property type="entry name" value="Periplasmic binding protein-like II"/>
    <property type="match status" value="1"/>
</dbReference>
<dbReference type="RefSeq" id="WP_209333232.1">
    <property type="nucleotide sequence ID" value="NZ_JAGIYY010000001.1"/>
</dbReference>
<evidence type="ECO:0000256" key="1">
    <source>
        <dbReference type="ARBA" id="ARBA00009437"/>
    </source>
</evidence>
<evidence type="ECO:0000313" key="6">
    <source>
        <dbReference type="EMBL" id="MBP0437200.1"/>
    </source>
</evidence>
<protein>
    <submittedName>
        <fullName evidence="6">LysR family transcriptional regulator</fullName>
    </submittedName>
</protein>
<dbReference type="Proteomes" id="UP000666240">
    <property type="component" value="Unassembled WGS sequence"/>
</dbReference>
<dbReference type="InterPro" id="IPR036388">
    <property type="entry name" value="WH-like_DNA-bd_sf"/>
</dbReference>
<accession>A0A8J7QZ95</accession>